<sequence length="106" mass="10964">MAWVYLAIAGILEIVWAFSMKQSDGFTRLGPSLVTLVAMTASFGLLSLSMKALPLGTAYMIWTGIGAVGAFVVGVVVLGEAMSAMRIAAAVLIVCGLLLMKLASPA</sequence>
<keyword evidence="12" id="KW-1185">Reference proteome</keyword>
<evidence type="ECO:0000256" key="9">
    <source>
        <dbReference type="RuleBase" id="RU003942"/>
    </source>
</evidence>
<dbReference type="PANTHER" id="PTHR30561">
    <property type="entry name" value="SMR FAMILY PROTON-DEPENDENT DRUG EFFLUX TRANSPORTER SUGE"/>
    <property type="match status" value="1"/>
</dbReference>
<keyword evidence="3" id="KW-1003">Cell membrane</keyword>
<comment type="similarity">
    <text evidence="7">Belongs to the drug/metabolite transporter (DMT) superfamily. Small multidrug resistance (SMR) (TC 2.A.7.1) family. Gdx/SugE subfamily.</text>
</comment>
<dbReference type="SUPFAM" id="SSF103481">
    <property type="entry name" value="Multidrug resistance efflux transporter EmrE"/>
    <property type="match status" value="1"/>
</dbReference>
<dbReference type="GO" id="GO:0005886">
    <property type="term" value="C:plasma membrane"/>
    <property type="evidence" value="ECO:0007669"/>
    <property type="project" value="UniProtKB-SubCell"/>
</dbReference>
<dbReference type="PANTHER" id="PTHR30561:SF0">
    <property type="entry name" value="GUANIDINIUM EXPORTER"/>
    <property type="match status" value="1"/>
</dbReference>
<dbReference type="EMBL" id="CP012199">
    <property type="protein sequence ID" value="AMG75451.1"/>
    <property type="molecule type" value="Genomic_DNA"/>
</dbReference>
<feature type="transmembrane region" description="Helical" evidence="10">
    <location>
        <begin position="33"/>
        <end position="50"/>
    </location>
</feature>
<organism evidence="11 12">
    <name type="scientific">Sphingopyxis granuli</name>
    <dbReference type="NCBI Taxonomy" id="267128"/>
    <lineage>
        <taxon>Bacteria</taxon>
        <taxon>Pseudomonadati</taxon>
        <taxon>Pseudomonadota</taxon>
        <taxon>Alphaproteobacteria</taxon>
        <taxon>Sphingomonadales</taxon>
        <taxon>Sphingomonadaceae</taxon>
        <taxon>Sphingopyxis</taxon>
    </lineage>
</organism>
<evidence type="ECO:0000256" key="7">
    <source>
        <dbReference type="ARBA" id="ARBA00038151"/>
    </source>
</evidence>
<reference evidence="11 12" key="1">
    <citation type="journal article" date="2016" name="BMC Genomics">
        <title>Genomic analysis of the nitrate-respiring Sphingopyxis granuli (formerly Sphingomonas macrogoltabida) strain TFA.</title>
        <authorList>
            <person name="Garcia-Romero I."/>
            <person name="Perez-Pulido A.J."/>
            <person name="Gonzalez-Flores Y.E."/>
            <person name="Reyes-Ramirez F."/>
            <person name="Santero E."/>
            <person name="Floriano B."/>
        </authorList>
    </citation>
    <scope>NUCLEOTIDE SEQUENCE [LARGE SCALE GENOMIC DNA]</scope>
    <source>
        <strain evidence="11 12">TFA</strain>
    </source>
</reference>
<keyword evidence="2" id="KW-0813">Transport</keyword>
<dbReference type="KEGG" id="sgi:SGRAN_3104"/>
<keyword evidence="6 10" id="KW-0472">Membrane</keyword>
<comment type="subcellular location">
    <subcellularLocation>
        <location evidence="1 9">Cell membrane</location>
        <topology evidence="1 9">Multi-pass membrane protein</topology>
    </subcellularLocation>
</comment>
<evidence type="ECO:0000256" key="1">
    <source>
        <dbReference type="ARBA" id="ARBA00004651"/>
    </source>
</evidence>
<dbReference type="Pfam" id="PF00893">
    <property type="entry name" value="Multi_Drug_Res"/>
    <property type="match status" value="1"/>
</dbReference>
<dbReference type="Proteomes" id="UP000058599">
    <property type="component" value="Chromosome"/>
</dbReference>
<gene>
    <name evidence="11" type="primary">sugE</name>
    <name evidence="11" type="ORF">SGRAN_3104</name>
</gene>
<dbReference type="InterPro" id="IPR000390">
    <property type="entry name" value="Small_drug/metabolite_transptr"/>
</dbReference>
<evidence type="ECO:0000256" key="5">
    <source>
        <dbReference type="ARBA" id="ARBA00022989"/>
    </source>
</evidence>
<evidence type="ECO:0000256" key="3">
    <source>
        <dbReference type="ARBA" id="ARBA00022475"/>
    </source>
</evidence>
<dbReference type="AlphaFoldDB" id="A0AA86GNX0"/>
<evidence type="ECO:0000256" key="8">
    <source>
        <dbReference type="ARBA" id="ARBA00039168"/>
    </source>
</evidence>
<dbReference type="InterPro" id="IPR045324">
    <property type="entry name" value="Small_multidrug_res"/>
</dbReference>
<accession>A0AA86GNX0</accession>
<feature type="transmembrane region" description="Helical" evidence="10">
    <location>
        <begin position="84"/>
        <end position="103"/>
    </location>
</feature>
<dbReference type="GO" id="GO:0022857">
    <property type="term" value="F:transmembrane transporter activity"/>
    <property type="evidence" value="ECO:0007669"/>
    <property type="project" value="InterPro"/>
</dbReference>
<evidence type="ECO:0000313" key="12">
    <source>
        <dbReference type="Proteomes" id="UP000058599"/>
    </source>
</evidence>
<keyword evidence="5 10" id="KW-1133">Transmembrane helix</keyword>
<evidence type="ECO:0000313" key="11">
    <source>
        <dbReference type="EMBL" id="AMG75451.1"/>
    </source>
</evidence>
<dbReference type="GO" id="GO:1990961">
    <property type="term" value="P:xenobiotic detoxification by transmembrane export across the plasma membrane"/>
    <property type="evidence" value="ECO:0007669"/>
    <property type="project" value="UniProtKB-ARBA"/>
</dbReference>
<evidence type="ECO:0000256" key="10">
    <source>
        <dbReference type="SAM" id="Phobius"/>
    </source>
</evidence>
<evidence type="ECO:0000256" key="6">
    <source>
        <dbReference type="ARBA" id="ARBA00023136"/>
    </source>
</evidence>
<name>A0AA86GNX0_9SPHN</name>
<evidence type="ECO:0000256" key="4">
    <source>
        <dbReference type="ARBA" id="ARBA00022692"/>
    </source>
</evidence>
<evidence type="ECO:0000256" key="2">
    <source>
        <dbReference type="ARBA" id="ARBA00022448"/>
    </source>
</evidence>
<dbReference type="FunFam" id="1.10.3730.20:FF:000001">
    <property type="entry name" value="Quaternary ammonium compound resistance transporter SugE"/>
    <property type="match status" value="1"/>
</dbReference>
<protein>
    <recommendedName>
        <fullName evidence="8">Guanidinium exporter</fullName>
    </recommendedName>
</protein>
<feature type="transmembrane region" description="Helical" evidence="10">
    <location>
        <begin position="57"/>
        <end position="78"/>
    </location>
</feature>
<dbReference type="InterPro" id="IPR037185">
    <property type="entry name" value="EmrE-like"/>
</dbReference>
<dbReference type="RefSeq" id="WP_067185178.1">
    <property type="nucleotide sequence ID" value="NZ_CP012199.1"/>
</dbReference>
<dbReference type="Gene3D" id="1.10.3730.20">
    <property type="match status" value="1"/>
</dbReference>
<proteinExistence type="inferred from homology"/>
<keyword evidence="4 9" id="KW-0812">Transmembrane</keyword>